<feature type="region of interest" description="Disordered" evidence="1">
    <location>
        <begin position="1"/>
        <end position="70"/>
    </location>
</feature>
<feature type="compositionally biased region" description="Basic and acidic residues" evidence="1">
    <location>
        <begin position="57"/>
        <end position="68"/>
    </location>
</feature>
<sequence>MTEEEEQVSPVSPAESPVVVESEEVQEVVAPPEPLQEVEPEPLPEPEVSEVLSSSRAEMERASAEKKRLSIQAGQRELEKIRKELDEKAAAKRDAVRETSQRSEQNNIADMAPTATRTKEESWGLVCDLVDFKRDTKADMSVMRAVLLQLKHG</sequence>
<feature type="compositionally biased region" description="Acidic residues" evidence="1">
    <location>
        <begin position="36"/>
        <end position="48"/>
    </location>
</feature>
<keyword evidence="3" id="KW-1185">Reference proteome</keyword>
<dbReference type="AlphaFoldDB" id="A0A5B8ME59"/>
<evidence type="ECO:0000313" key="2">
    <source>
        <dbReference type="EMBL" id="QDZ17582.1"/>
    </source>
</evidence>
<feature type="region of interest" description="Disordered" evidence="1">
    <location>
        <begin position="86"/>
        <end position="120"/>
    </location>
</feature>
<accession>A0A5B8ME59</accession>
<proteinExistence type="predicted"/>
<evidence type="ECO:0000256" key="1">
    <source>
        <dbReference type="SAM" id="MobiDB-lite"/>
    </source>
</evidence>
<evidence type="ECO:0000313" key="3">
    <source>
        <dbReference type="Proteomes" id="UP000316726"/>
    </source>
</evidence>
<dbReference type="Proteomes" id="UP000316726">
    <property type="component" value="Chromosome 1"/>
</dbReference>
<feature type="compositionally biased region" description="Basic and acidic residues" evidence="1">
    <location>
        <begin position="86"/>
        <end position="101"/>
    </location>
</feature>
<reference evidence="2 3" key="1">
    <citation type="submission" date="2018-07" db="EMBL/GenBank/DDBJ databases">
        <title>The complete nuclear genome of the prasinophyte Chloropicon primus (CCMP1205).</title>
        <authorList>
            <person name="Pombert J.-F."/>
            <person name="Otis C."/>
            <person name="Turmel M."/>
            <person name="Lemieux C."/>
        </authorList>
    </citation>
    <scope>NUCLEOTIDE SEQUENCE [LARGE SCALE GENOMIC DNA]</scope>
    <source>
        <strain evidence="2 3">CCMP1205</strain>
    </source>
</reference>
<feature type="compositionally biased region" description="Low complexity" evidence="1">
    <location>
        <begin position="8"/>
        <end position="20"/>
    </location>
</feature>
<name>A0A5B8ME59_9CHLO</name>
<organism evidence="2 3">
    <name type="scientific">Chloropicon primus</name>
    <dbReference type="NCBI Taxonomy" id="1764295"/>
    <lineage>
        <taxon>Eukaryota</taxon>
        <taxon>Viridiplantae</taxon>
        <taxon>Chlorophyta</taxon>
        <taxon>Chloropicophyceae</taxon>
        <taxon>Chloropicales</taxon>
        <taxon>Chloropicaceae</taxon>
        <taxon>Chloropicon</taxon>
    </lineage>
</organism>
<dbReference type="EMBL" id="CP031034">
    <property type="protein sequence ID" value="QDZ17582.1"/>
    <property type="molecule type" value="Genomic_DNA"/>
</dbReference>
<gene>
    <name evidence="2" type="ORF">A3770_01p01000</name>
</gene>
<protein>
    <submittedName>
        <fullName evidence="2">Uncharacterized protein</fullName>
    </submittedName>
</protein>